<dbReference type="Pfam" id="PF00023">
    <property type="entry name" value="Ank"/>
    <property type="match status" value="1"/>
</dbReference>
<evidence type="ECO:0000313" key="2">
    <source>
        <dbReference type="EMBL" id="KAF2250049.1"/>
    </source>
</evidence>
<dbReference type="OrthoDB" id="426293at2759"/>
<reference evidence="2" key="1">
    <citation type="journal article" date="2020" name="Stud. Mycol.">
        <title>101 Dothideomycetes genomes: a test case for predicting lifestyles and emergence of pathogens.</title>
        <authorList>
            <person name="Haridas S."/>
            <person name="Albert R."/>
            <person name="Binder M."/>
            <person name="Bloem J."/>
            <person name="Labutti K."/>
            <person name="Salamov A."/>
            <person name="Andreopoulos B."/>
            <person name="Baker S."/>
            <person name="Barry K."/>
            <person name="Bills G."/>
            <person name="Bluhm B."/>
            <person name="Cannon C."/>
            <person name="Castanera R."/>
            <person name="Culley D."/>
            <person name="Daum C."/>
            <person name="Ezra D."/>
            <person name="Gonzalez J."/>
            <person name="Henrissat B."/>
            <person name="Kuo A."/>
            <person name="Liang C."/>
            <person name="Lipzen A."/>
            <person name="Lutzoni F."/>
            <person name="Magnuson J."/>
            <person name="Mondo S."/>
            <person name="Nolan M."/>
            <person name="Ohm R."/>
            <person name="Pangilinan J."/>
            <person name="Park H.-J."/>
            <person name="Ramirez L."/>
            <person name="Alfaro M."/>
            <person name="Sun H."/>
            <person name="Tritt A."/>
            <person name="Yoshinaga Y."/>
            <person name="Zwiers L.-H."/>
            <person name="Turgeon B."/>
            <person name="Goodwin S."/>
            <person name="Spatafora J."/>
            <person name="Crous P."/>
            <person name="Grigoriev I."/>
        </authorList>
    </citation>
    <scope>NUCLEOTIDE SEQUENCE</scope>
    <source>
        <strain evidence="2">CBS 122368</strain>
    </source>
</reference>
<dbReference type="EMBL" id="ML987194">
    <property type="protein sequence ID" value="KAF2250049.1"/>
    <property type="molecule type" value="Genomic_DNA"/>
</dbReference>
<evidence type="ECO:0000256" key="1">
    <source>
        <dbReference type="PROSITE-ProRule" id="PRU00023"/>
    </source>
</evidence>
<dbReference type="Gene3D" id="1.25.40.20">
    <property type="entry name" value="Ankyrin repeat-containing domain"/>
    <property type="match status" value="1"/>
</dbReference>
<dbReference type="Proteomes" id="UP000800094">
    <property type="component" value="Unassembled WGS sequence"/>
</dbReference>
<dbReference type="PROSITE" id="PS50297">
    <property type="entry name" value="ANK_REP_REGION"/>
    <property type="match status" value="1"/>
</dbReference>
<proteinExistence type="predicted"/>
<sequence length="140" mass="15659">MDSPPQEPSVPPPSTPSLEDLLTTLRQTGPYRLQVAASLLDRDVDINGVHEFPKHYPYGGGPKVPRTKVTALYDAAQRGDYEAVQFLLSRGADVRAKNRTGMAMYGGLFPIDNIETLWQRKCTELKLRRNLLRGEMLSMS</sequence>
<accession>A0A6A6IIL1</accession>
<gene>
    <name evidence="2" type="ORF">BU26DRAFT_550309</name>
</gene>
<dbReference type="InterPro" id="IPR002110">
    <property type="entry name" value="Ankyrin_rpt"/>
</dbReference>
<keyword evidence="3" id="KW-1185">Reference proteome</keyword>
<name>A0A6A6IIL1_9PLEO</name>
<dbReference type="PROSITE" id="PS50088">
    <property type="entry name" value="ANK_REPEAT"/>
    <property type="match status" value="1"/>
</dbReference>
<evidence type="ECO:0000313" key="3">
    <source>
        <dbReference type="Proteomes" id="UP000800094"/>
    </source>
</evidence>
<organism evidence="2 3">
    <name type="scientific">Trematosphaeria pertusa</name>
    <dbReference type="NCBI Taxonomy" id="390896"/>
    <lineage>
        <taxon>Eukaryota</taxon>
        <taxon>Fungi</taxon>
        <taxon>Dikarya</taxon>
        <taxon>Ascomycota</taxon>
        <taxon>Pezizomycotina</taxon>
        <taxon>Dothideomycetes</taxon>
        <taxon>Pleosporomycetidae</taxon>
        <taxon>Pleosporales</taxon>
        <taxon>Massarineae</taxon>
        <taxon>Trematosphaeriaceae</taxon>
        <taxon>Trematosphaeria</taxon>
    </lineage>
</organism>
<dbReference type="RefSeq" id="XP_033685053.1">
    <property type="nucleotide sequence ID" value="XM_033832046.1"/>
</dbReference>
<feature type="repeat" description="ANK" evidence="1">
    <location>
        <begin position="67"/>
        <end position="99"/>
    </location>
</feature>
<dbReference type="AlphaFoldDB" id="A0A6A6IIL1"/>
<dbReference type="GeneID" id="54585376"/>
<dbReference type="InterPro" id="IPR036770">
    <property type="entry name" value="Ankyrin_rpt-contain_sf"/>
</dbReference>
<dbReference type="SUPFAM" id="SSF48403">
    <property type="entry name" value="Ankyrin repeat"/>
    <property type="match status" value="1"/>
</dbReference>
<keyword evidence="1" id="KW-0040">ANK repeat</keyword>
<protein>
    <submittedName>
        <fullName evidence="2">Uncharacterized protein</fullName>
    </submittedName>
</protein>